<protein>
    <recommendedName>
        <fullName evidence="3">RND transporter</fullName>
    </recommendedName>
</protein>
<evidence type="ECO:0000256" key="1">
    <source>
        <dbReference type="SAM" id="Phobius"/>
    </source>
</evidence>
<accession>A0A3B1BZZ9</accession>
<keyword evidence="1" id="KW-0812">Transmembrane</keyword>
<keyword evidence="1" id="KW-0472">Membrane</keyword>
<feature type="transmembrane region" description="Helical" evidence="1">
    <location>
        <begin position="7"/>
        <end position="24"/>
    </location>
</feature>
<dbReference type="AlphaFoldDB" id="A0A3B1BZZ9"/>
<evidence type="ECO:0008006" key="3">
    <source>
        <dbReference type="Google" id="ProtNLM"/>
    </source>
</evidence>
<dbReference type="EMBL" id="UOGE01000028">
    <property type="protein sequence ID" value="VAX17893.1"/>
    <property type="molecule type" value="Genomic_DNA"/>
</dbReference>
<keyword evidence="1" id="KW-1133">Transmembrane helix</keyword>
<evidence type="ECO:0000313" key="2">
    <source>
        <dbReference type="EMBL" id="VAX17893.1"/>
    </source>
</evidence>
<sequence>MLDLIPYRLIIPAAIILAVAPVFPQPHLVEKLAMLKNGSLNRPIDIFDLFLHGAPVALLAAKLFKDYLLKSA</sequence>
<organism evidence="2">
    <name type="scientific">hydrothermal vent metagenome</name>
    <dbReference type="NCBI Taxonomy" id="652676"/>
    <lineage>
        <taxon>unclassified sequences</taxon>
        <taxon>metagenomes</taxon>
        <taxon>ecological metagenomes</taxon>
    </lineage>
</organism>
<reference evidence="2" key="1">
    <citation type="submission" date="2018-06" db="EMBL/GenBank/DDBJ databases">
        <authorList>
            <person name="Zhirakovskaya E."/>
        </authorList>
    </citation>
    <scope>NUCLEOTIDE SEQUENCE</scope>
</reference>
<feature type="transmembrane region" description="Helical" evidence="1">
    <location>
        <begin position="44"/>
        <end position="64"/>
    </location>
</feature>
<proteinExistence type="predicted"/>
<name>A0A3B1BZZ9_9ZZZZ</name>
<gene>
    <name evidence="2" type="ORF">MNBD_NITROSPINAE02-613</name>
</gene>